<gene>
    <name evidence="12" type="ORF">ARMSODRAFT_862604</name>
</gene>
<feature type="non-terminal residue" evidence="12">
    <location>
        <position position="1"/>
    </location>
</feature>
<protein>
    <recommendedName>
        <fullName evidence="11">Retroviral polymerase SH3-like domain-containing protein</fullName>
    </recommendedName>
</protein>
<dbReference type="GO" id="GO:0006310">
    <property type="term" value="P:DNA recombination"/>
    <property type="evidence" value="ECO:0007669"/>
    <property type="project" value="UniProtKB-KW"/>
</dbReference>
<dbReference type="Pfam" id="PF25597">
    <property type="entry name" value="SH3_retrovirus"/>
    <property type="match status" value="1"/>
</dbReference>
<dbReference type="InterPro" id="IPR057670">
    <property type="entry name" value="SH3_retrovirus"/>
</dbReference>
<dbReference type="GO" id="GO:0003887">
    <property type="term" value="F:DNA-directed DNA polymerase activity"/>
    <property type="evidence" value="ECO:0007669"/>
    <property type="project" value="UniProtKB-KW"/>
</dbReference>
<evidence type="ECO:0000256" key="6">
    <source>
        <dbReference type="ARBA" id="ARBA00022842"/>
    </source>
</evidence>
<evidence type="ECO:0000256" key="4">
    <source>
        <dbReference type="ARBA" id="ARBA00022759"/>
    </source>
</evidence>
<organism evidence="12 13">
    <name type="scientific">Armillaria solidipes</name>
    <dbReference type="NCBI Taxonomy" id="1076256"/>
    <lineage>
        <taxon>Eukaryota</taxon>
        <taxon>Fungi</taxon>
        <taxon>Dikarya</taxon>
        <taxon>Basidiomycota</taxon>
        <taxon>Agaricomycotina</taxon>
        <taxon>Agaricomycetes</taxon>
        <taxon>Agaricomycetidae</taxon>
        <taxon>Agaricales</taxon>
        <taxon>Marasmiineae</taxon>
        <taxon>Physalacriaceae</taxon>
        <taxon>Armillaria</taxon>
    </lineage>
</organism>
<keyword evidence="7" id="KW-0229">DNA integration</keyword>
<proteinExistence type="predicted"/>
<dbReference type="EMBL" id="KZ293509">
    <property type="protein sequence ID" value="PBK59225.1"/>
    <property type="molecule type" value="Genomic_DNA"/>
</dbReference>
<dbReference type="PANTHER" id="PTHR42648">
    <property type="entry name" value="TRANSPOSASE, PUTATIVE-RELATED"/>
    <property type="match status" value="1"/>
</dbReference>
<evidence type="ECO:0000313" key="12">
    <source>
        <dbReference type="EMBL" id="PBK59225.1"/>
    </source>
</evidence>
<dbReference type="GO" id="GO:0046872">
    <property type="term" value="F:metal ion binding"/>
    <property type="evidence" value="ECO:0007669"/>
    <property type="project" value="UniProtKB-KW"/>
</dbReference>
<sequence length="113" mass="12919">LADSGLPMSFWGNALLTASYTWKRILTSTLPNGMTPYKAMHHEIPDLSNLCRWGCQCFIIIPPKLRTKAGPQRFEVIFMGYTEGRIGWRVHDLAGKYHFSWDVKFNKNTPGCL</sequence>
<evidence type="ECO:0000256" key="10">
    <source>
        <dbReference type="ARBA" id="ARBA00023172"/>
    </source>
</evidence>
<keyword evidence="10" id="KW-0233">DNA recombination</keyword>
<dbReference type="GO" id="GO:0015074">
    <property type="term" value="P:DNA integration"/>
    <property type="evidence" value="ECO:0007669"/>
    <property type="project" value="UniProtKB-KW"/>
</dbReference>
<dbReference type="PANTHER" id="PTHR42648:SF11">
    <property type="entry name" value="TRANSPOSON TY4-P GAG-POL POLYPROTEIN"/>
    <property type="match status" value="1"/>
</dbReference>
<feature type="non-terminal residue" evidence="12">
    <location>
        <position position="113"/>
    </location>
</feature>
<keyword evidence="8" id="KW-0695">RNA-directed DNA polymerase</keyword>
<evidence type="ECO:0000256" key="3">
    <source>
        <dbReference type="ARBA" id="ARBA00022723"/>
    </source>
</evidence>
<evidence type="ECO:0000256" key="2">
    <source>
        <dbReference type="ARBA" id="ARBA00022722"/>
    </source>
</evidence>
<keyword evidence="13" id="KW-1185">Reference proteome</keyword>
<dbReference type="AlphaFoldDB" id="A0A2H3AK04"/>
<evidence type="ECO:0000313" key="13">
    <source>
        <dbReference type="Proteomes" id="UP000218334"/>
    </source>
</evidence>
<dbReference type="GO" id="GO:0003964">
    <property type="term" value="F:RNA-directed DNA polymerase activity"/>
    <property type="evidence" value="ECO:0007669"/>
    <property type="project" value="UniProtKB-KW"/>
</dbReference>
<dbReference type="Proteomes" id="UP000218334">
    <property type="component" value="Unassembled WGS sequence"/>
</dbReference>
<evidence type="ECO:0000259" key="11">
    <source>
        <dbReference type="Pfam" id="PF25597"/>
    </source>
</evidence>
<evidence type="ECO:0000256" key="7">
    <source>
        <dbReference type="ARBA" id="ARBA00022908"/>
    </source>
</evidence>
<dbReference type="InterPro" id="IPR039537">
    <property type="entry name" value="Retrotran_Ty1/copia-like"/>
</dbReference>
<accession>A0A2H3AK04</accession>
<keyword evidence="5" id="KW-0378">Hydrolase</keyword>
<keyword evidence="6" id="KW-0460">Magnesium</keyword>
<keyword evidence="1" id="KW-0548">Nucleotidyltransferase</keyword>
<name>A0A2H3AK04_9AGAR</name>
<dbReference type="STRING" id="1076256.A0A2H3AK04"/>
<keyword evidence="3" id="KW-0479">Metal-binding</keyword>
<dbReference type="GO" id="GO:0004519">
    <property type="term" value="F:endonuclease activity"/>
    <property type="evidence" value="ECO:0007669"/>
    <property type="project" value="UniProtKB-KW"/>
</dbReference>
<evidence type="ECO:0000256" key="8">
    <source>
        <dbReference type="ARBA" id="ARBA00022918"/>
    </source>
</evidence>
<evidence type="ECO:0000256" key="1">
    <source>
        <dbReference type="ARBA" id="ARBA00022695"/>
    </source>
</evidence>
<dbReference type="GO" id="GO:0016787">
    <property type="term" value="F:hydrolase activity"/>
    <property type="evidence" value="ECO:0007669"/>
    <property type="project" value="UniProtKB-KW"/>
</dbReference>
<keyword evidence="2" id="KW-0540">Nuclease</keyword>
<reference evidence="13" key="1">
    <citation type="journal article" date="2017" name="Nat. Ecol. Evol.">
        <title>Genome expansion and lineage-specific genetic innovations in the forest pathogenic fungi Armillaria.</title>
        <authorList>
            <person name="Sipos G."/>
            <person name="Prasanna A.N."/>
            <person name="Walter M.C."/>
            <person name="O'Connor E."/>
            <person name="Balint B."/>
            <person name="Krizsan K."/>
            <person name="Kiss B."/>
            <person name="Hess J."/>
            <person name="Varga T."/>
            <person name="Slot J."/>
            <person name="Riley R."/>
            <person name="Boka B."/>
            <person name="Rigling D."/>
            <person name="Barry K."/>
            <person name="Lee J."/>
            <person name="Mihaltcheva S."/>
            <person name="LaButti K."/>
            <person name="Lipzen A."/>
            <person name="Waldron R."/>
            <person name="Moloney N.M."/>
            <person name="Sperisen C."/>
            <person name="Kredics L."/>
            <person name="Vagvoelgyi C."/>
            <person name="Patrignani A."/>
            <person name="Fitzpatrick D."/>
            <person name="Nagy I."/>
            <person name="Doyle S."/>
            <person name="Anderson J.B."/>
            <person name="Grigoriev I.V."/>
            <person name="Gueldener U."/>
            <person name="Muensterkoetter M."/>
            <person name="Nagy L.G."/>
        </authorList>
    </citation>
    <scope>NUCLEOTIDE SEQUENCE [LARGE SCALE GENOMIC DNA]</scope>
    <source>
        <strain evidence="13">28-4</strain>
    </source>
</reference>
<keyword evidence="9" id="KW-0808">Transferase</keyword>
<feature type="domain" description="Retroviral polymerase SH3-like" evidence="11">
    <location>
        <begin position="55"/>
        <end position="109"/>
    </location>
</feature>
<keyword evidence="9" id="KW-0239">DNA-directed DNA polymerase</keyword>
<evidence type="ECO:0000256" key="5">
    <source>
        <dbReference type="ARBA" id="ARBA00022801"/>
    </source>
</evidence>
<keyword evidence="4" id="KW-0255">Endonuclease</keyword>
<evidence type="ECO:0000256" key="9">
    <source>
        <dbReference type="ARBA" id="ARBA00022932"/>
    </source>
</evidence>